<evidence type="ECO:0000256" key="6">
    <source>
        <dbReference type="SAM" id="Phobius"/>
    </source>
</evidence>
<dbReference type="Pfam" id="PF04142">
    <property type="entry name" value="Nuc_sug_transp"/>
    <property type="match status" value="1"/>
</dbReference>
<proteinExistence type="predicted"/>
<dbReference type="PANTHER" id="PTHR10231">
    <property type="entry name" value="NUCLEOTIDE-SUGAR TRANSMEMBRANE TRANSPORTER"/>
    <property type="match status" value="1"/>
</dbReference>
<evidence type="ECO:0000256" key="3">
    <source>
        <dbReference type="ARBA" id="ARBA00022692"/>
    </source>
</evidence>
<comment type="subcellular location">
    <subcellularLocation>
        <location evidence="1">Membrane</location>
        <topology evidence="1">Multi-pass membrane protein</topology>
    </subcellularLocation>
</comment>
<keyword evidence="3 6" id="KW-0812">Transmembrane</keyword>
<dbReference type="GO" id="GO:0015165">
    <property type="term" value="F:pyrimidine nucleotide-sugar transmembrane transporter activity"/>
    <property type="evidence" value="ECO:0007669"/>
    <property type="project" value="InterPro"/>
</dbReference>
<keyword evidence="4 6" id="KW-1133">Transmembrane helix</keyword>
<reference evidence="8" key="1">
    <citation type="submission" date="2022-11" db="UniProtKB">
        <authorList>
            <consortium name="WormBaseParasite"/>
        </authorList>
    </citation>
    <scope>IDENTIFICATION</scope>
</reference>
<evidence type="ECO:0000256" key="1">
    <source>
        <dbReference type="ARBA" id="ARBA00004141"/>
    </source>
</evidence>
<organism evidence="7 8">
    <name type="scientific">Panagrolaimus superbus</name>
    <dbReference type="NCBI Taxonomy" id="310955"/>
    <lineage>
        <taxon>Eukaryota</taxon>
        <taxon>Metazoa</taxon>
        <taxon>Ecdysozoa</taxon>
        <taxon>Nematoda</taxon>
        <taxon>Chromadorea</taxon>
        <taxon>Rhabditida</taxon>
        <taxon>Tylenchina</taxon>
        <taxon>Panagrolaimomorpha</taxon>
        <taxon>Panagrolaimoidea</taxon>
        <taxon>Panagrolaimidae</taxon>
        <taxon>Panagrolaimus</taxon>
    </lineage>
</organism>
<feature type="transmembrane region" description="Helical" evidence="6">
    <location>
        <begin position="18"/>
        <end position="38"/>
    </location>
</feature>
<keyword evidence="5 6" id="KW-0472">Membrane</keyword>
<evidence type="ECO:0000256" key="4">
    <source>
        <dbReference type="ARBA" id="ARBA00022989"/>
    </source>
</evidence>
<dbReference type="WBParaSite" id="PSU_v2.g8946.t1">
    <property type="protein sequence ID" value="PSU_v2.g8946.t1"/>
    <property type="gene ID" value="PSU_v2.g8946"/>
</dbReference>
<protein>
    <submittedName>
        <fullName evidence="8">Nucleotide-sugar transporter</fullName>
    </submittedName>
</protein>
<evidence type="ECO:0000313" key="7">
    <source>
        <dbReference type="Proteomes" id="UP000887577"/>
    </source>
</evidence>
<evidence type="ECO:0000256" key="5">
    <source>
        <dbReference type="ARBA" id="ARBA00023136"/>
    </source>
</evidence>
<feature type="transmembrane region" description="Helical" evidence="6">
    <location>
        <begin position="50"/>
        <end position="69"/>
    </location>
</feature>
<keyword evidence="2" id="KW-0813">Transport</keyword>
<dbReference type="NCBIfam" id="TIGR00803">
    <property type="entry name" value="nst"/>
    <property type="match status" value="1"/>
</dbReference>
<name>A0A914ZF91_9BILA</name>
<sequence>MSNHQSPTTIEEKYSDQFIGLTTVLAMCWMSAFAGVYLEGVFKNSTCDIWLQNIRLSVITLPFAILTVGHDKELIQENGFFYGWNWLVWLIANSSAISGIVVAVVMKYADNIKKSYCQSIALGGTALLSVASGDVQATFLLFSGVSLVILSVFLYSLYPPSKVKPRNVVITINLKPPLQTRTELLSIKNLK</sequence>
<evidence type="ECO:0000313" key="8">
    <source>
        <dbReference type="WBParaSite" id="PSU_v2.g8946.t1"/>
    </source>
</evidence>
<dbReference type="GO" id="GO:0000139">
    <property type="term" value="C:Golgi membrane"/>
    <property type="evidence" value="ECO:0007669"/>
    <property type="project" value="InterPro"/>
</dbReference>
<feature type="transmembrane region" description="Helical" evidence="6">
    <location>
        <begin position="139"/>
        <end position="158"/>
    </location>
</feature>
<evidence type="ECO:0000256" key="2">
    <source>
        <dbReference type="ARBA" id="ARBA00022597"/>
    </source>
</evidence>
<dbReference type="InterPro" id="IPR007271">
    <property type="entry name" value="Nuc_sug_transpt"/>
</dbReference>
<accession>A0A914ZF91</accession>
<feature type="transmembrane region" description="Helical" evidence="6">
    <location>
        <begin position="81"/>
        <end position="104"/>
    </location>
</feature>
<keyword evidence="2" id="KW-0762">Sugar transport</keyword>
<keyword evidence="7" id="KW-1185">Reference proteome</keyword>
<dbReference type="AlphaFoldDB" id="A0A914ZF91"/>
<dbReference type="Proteomes" id="UP000887577">
    <property type="component" value="Unplaced"/>
</dbReference>